<proteinExistence type="predicted"/>
<dbReference type="EMBL" id="JAAIUW010000013">
    <property type="protein sequence ID" value="KAF7804600.1"/>
    <property type="molecule type" value="Genomic_DNA"/>
</dbReference>
<dbReference type="AlphaFoldDB" id="A0A834SLP3"/>
<evidence type="ECO:0000256" key="1">
    <source>
        <dbReference type="SAM" id="MobiDB-lite"/>
    </source>
</evidence>
<feature type="region of interest" description="Disordered" evidence="1">
    <location>
        <begin position="1"/>
        <end position="21"/>
    </location>
</feature>
<comment type="caution">
    <text evidence="2">The sequence shown here is derived from an EMBL/GenBank/DDBJ whole genome shotgun (WGS) entry which is preliminary data.</text>
</comment>
<protein>
    <submittedName>
        <fullName evidence="2">Uncharacterized protein</fullName>
    </submittedName>
</protein>
<keyword evidence="3" id="KW-1185">Reference proteome</keyword>
<organism evidence="2 3">
    <name type="scientific">Senna tora</name>
    <dbReference type="NCBI Taxonomy" id="362788"/>
    <lineage>
        <taxon>Eukaryota</taxon>
        <taxon>Viridiplantae</taxon>
        <taxon>Streptophyta</taxon>
        <taxon>Embryophyta</taxon>
        <taxon>Tracheophyta</taxon>
        <taxon>Spermatophyta</taxon>
        <taxon>Magnoliopsida</taxon>
        <taxon>eudicotyledons</taxon>
        <taxon>Gunneridae</taxon>
        <taxon>Pentapetalae</taxon>
        <taxon>rosids</taxon>
        <taxon>fabids</taxon>
        <taxon>Fabales</taxon>
        <taxon>Fabaceae</taxon>
        <taxon>Caesalpinioideae</taxon>
        <taxon>Cassia clade</taxon>
        <taxon>Senna</taxon>
    </lineage>
</organism>
<evidence type="ECO:0000313" key="2">
    <source>
        <dbReference type="EMBL" id="KAF7804600.1"/>
    </source>
</evidence>
<reference evidence="2" key="1">
    <citation type="submission" date="2020-09" db="EMBL/GenBank/DDBJ databases">
        <title>Genome-Enabled Discovery of Anthraquinone Biosynthesis in Senna tora.</title>
        <authorList>
            <person name="Kang S.-H."/>
            <person name="Pandey R.P."/>
            <person name="Lee C.-M."/>
            <person name="Sim J.-S."/>
            <person name="Jeong J.-T."/>
            <person name="Choi B.-S."/>
            <person name="Jung M."/>
            <person name="Ginzburg D."/>
            <person name="Zhao K."/>
            <person name="Won S.Y."/>
            <person name="Oh T.-J."/>
            <person name="Yu Y."/>
            <person name="Kim N.-H."/>
            <person name="Lee O.R."/>
            <person name="Lee T.-H."/>
            <person name="Bashyal P."/>
            <person name="Kim T.-S."/>
            <person name="Lee W.-H."/>
            <person name="Kawkins C."/>
            <person name="Kim C.-K."/>
            <person name="Kim J.S."/>
            <person name="Ahn B.O."/>
            <person name="Rhee S.Y."/>
            <person name="Sohng J.K."/>
        </authorList>
    </citation>
    <scope>NUCLEOTIDE SEQUENCE</scope>
    <source>
        <tissue evidence="2">Leaf</tissue>
    </source>
</reference>
<accession>A0A834SLP3</accession>
<dbReference type="Proteomes" id="UP000634136">
    <property type="component" value="Unassembled WGS sequence"/>
</dbReference>
<evidence type="ECO:0000313" key="3">
    <source>
        <dbReference type="Proteomes" id="UP000634136"/>
    </source>
</evidence>
<name>A0A834SLP3_9FABA</name>
<sequence length="21" mass="2632">MRETERERNLENPESKRTDLK</sequence>
<gene>
    <name evidence="2" type="ORF">G2W53_043711</name>
</gene>